<evidence type="ECO:0000313" key="1">
    <source>
        <dbReference type="EMBL" id="KAK2944427.1"/>
    </source>
</evidence>
<organism evidence="1 2">
    <name type="scientific">Blattamonas nauphoetae</name>
    <dbReference type="NCBI Taxonomy" id="2049346"/>
    <lineage>
        <taxon>Eukaryota</taxon>
        <taxon>Metamonada</taxon>
        <taxon>Preaxostyla</taxon>
        <taxon>Oxymonadida</taxon>
        <taxon>Blattamonas</taxon>
    </lineage>
</organism>
<evidence type="ECO:0008006" key="3">
    <source>
        <dbReference type="Google" id="ProtNLM"/>
    </source>
</evidence>
<name>A0ABQ9X0E0_9EUKA</name>
<proteinExistence type="predicted"/>
<dbReference type="Proteomes" id="UP001281761">
    <property type="component" value="Unassembled WGS sequence"/>
</dbReference>
<sequence>MLTMIITTFYMSFGKSEPILTMTTCQKRCTPIAAMNKASLSYSVTYGTLGNCSLFLHWEFCGNGCGVCVRIIDD</sequence>
<keyword evidence="2" id="KW-1185">Reference proteome</keyword>
<evidence type="ECO:0000313" key="2">
    <source>
        <dbReference type="Proteomes" id="UP001281761"/>
    </source>
</evidence>
<protein>
    <recommendedName>
        <fullName evidence="3">Secreted protein</fullName>
    </recommendedName>
</protein>
<comment type="caution">
    <text evidence="1">The sequence shown here is derived from an EMBL/GenBank/DDBJ whole genome shotgun (WGS) entry which is preliminary data.</text>
</comment>
<gene>
    <name evidence="1" type="ORF">BLNAU_20631</name>
</gene>
<dbReference type="EMBL" id="JARBJD010000299">
    <property type="protein sequence ID" value="KAK2944427.1"/>
    <property type="molecule type" value="Genomic_DNA"/>
</dbReference>
<reference evidence="1 2" key="1">
    <citation type="journal article" date="2022" name="bioRxiv">
        <title>Genomics of Preaxostyla Flagellates Illuminates Evolutionary Transitions and the Path Towards Mitochondrial Loss.</title>
        <authorList>
            <person name="Novak L.V.F."/>
            <person name="Treitli S.C."/>
            <person name="Pyrih J."/>
            <person name="Halakuc P."/>
            <person name="Pipaliya S.V."/>
            <person name="Vacek V."/>
            <person name="Brzon O."/>
            <person name="Soukal P."/>
            <person name="Eme L."/>
            <person name="Dacks J.B."/>
            <person name="Karnkowska A."/>
            <person name="Elias M."/>
            <person name="Hampl V."/>
        </authorList>
    </citation>
    <scope>NUCLEOTIDE SEQUENCE [LARGE SCALE GENOMIC DNA]</scope>
    <source>
        <strain evidence="1">NAU3</strain>
        <tissue evidence="1">Gut</tissue>
    </source>
</reference>
<accession>A0ABQ9X0E0</accession>